<feature type="non-terminal residue" evidence="3">
    <location>
        <position position="1"/>
    </location>
</feature>
<reference evidence="3" key="1">
    <citation type="submission" date="2015-11" db="EMBL/GenBank/DDBJ databases">
        <title>De novo transcriptome assembly of four potential Pierce s Disease insect vectors from Arizona vineyards.</title>
        <authorList>
            <person name="Tassone E.E."/>
        </authorList>
    </citation>
    <scope>NUCLEOTIDE SEQUENCE</scope>
</reference>
<accession>A0A1B6F5S5</accession>
<feature type="transmembrane region" description="Helical" evidence="1">
    <location>
        <begin position="119"/>
        <end position="138"/>
    </location>
</feature>
<name>A0A1B6F5S5_9HEMI</name>
<keyword evidence="1" id="KW-0812">Transmembrane</keyword>
<dbReference type="EMBL" id="GECZ01024546">
    <property type="protein sequence ID" value="JAS45223.1"/>
    <property type="molecule type" value="Transcribed_RNA"/>
</dbReference>
<protein>
    <recommendedName>
        <fullName evidence="2">DUF4781 domain-containing protein</fullName>
    </recommendedName>
</protein>
<dbReference type="Pfam" id="PF16013">
    <property type="entry name" value="DUF4781"/>
    <property type="match status" value="1"/>
</dbReference>
<dbReference type="AlphaFoldDB" id="A0A1B6F5S5"/>
<evidence type="ECO:0000256" key="1">
    <source>
        <dbReference type="SAM" id="Phobius"/>
    </source>
</evidence>
<dbReference type="InterPro" id="IPR031962">
    <property type="entry name" value="DUF4781"/>
</dbReference>
<keyword evidence="1" id="KW-0472">Membrane</keyword>
<keyword evidence="1" id="KW-1133">Transmembrane helix</keyword>
<gene>
    <name evidence="3" type="ORF">g.31379</name>
</gene>
<feature type="transmembrane region" description="Helical" evidence="1">
    <location>
        <begin position="72"/>
        <end position="98"/>
    </location>
</feature>
<evidence type="ECO:0000313" key="3">
    <source>
        <dbReference type="EMBL" id="JAS45223.1"/>
    </source>
</evidence>
<feature type="domain" description="DUF4781" evidence="2">
    <location>
        <begin position="1"/>
        <end position="133"/>
    </location>
</feature>
<dbReference type="PANTHER" id="PTHR21115">
    <property type="entry name" value="GH06117P-RELATED"/>
    <property type="match status" value="1"/>
</dbReference>
<sequence length="605" mass="67473">NCRVYESWTDFLSTNTLPDVVICHPLHGSYDIKAGFSVAFSKTPACSATSKALKAADTAEKVISVSAGVAGVAALVVSAPIVAPCAVVGGAAAGIYGLGRCVMKIRDKKKHNEPYTKEVVKGVFNGIAICAVGALRVAEGAVVLTTKVAQGMCGINGFIGLCYSDNTPKLNELFNEVCDQSSMISFYFNAPSPSEAIVLIKKALEINEKAGDIEVLEALVKIKSIEYSVDKEDVTKLQKHVSENVTELVISLLKTINPTVKDLVDLLTGINNDFESLKDTRRTDVFDKIDCKLSKLLGKLLTENKDIRRIFLDLACRSRDNKSLNSNVSEQFLSELTNARNEHLLLRLRDLIWSVLSKIRKVNQYCNNIAHLPDSLISYDVKCHPVEEVNRKIRDKVEQNQSTNELHSEIVLKFDDFLQQILEFLLKNAQPDWTLTQYTKCLSLITQDIMKMFDEEIKELETTVGKKKNPTCNDLNDIFQQIGIKGNYGKELLKKVLDCYEVDQRWNIEVGSQSLTRVPAWSGMVDNLYCYCSNQQIQPEDILQVHRTSINVYKKEESTSGNLVCLRPSDDELPLPTYMIYSLSNLQDMKHGLVWEARAGAPTLN</sequence>
<proteinExistence type="predicted"/>
<dbReference type="PANTHER" id="PTHR21115:SF0">
    <property type="entry name" value="GH06117P-RELATED"/>
    <property type="match status" value="1"/>
</dbReference>
<organism evidence="3">
    <name type="scientific">Cuerna arida</name>
    <dbReference type="NCBI Taxonomy" id="1464854"/>
    <lineage>
        <taxon>Eukaryota</taxon>
        <taxon>Metazoa</taxon>
        <taxon>Ecdysozoa</taxon>
        <taxon>Arthropoda</taxon>
        <taxon>Hexapoda</taxon>
        <taxon>Insecta</taxon>
        <taxon>Pterygota</taxon>
        <taxon>Neoptera</taxon>
        <taxon>Paraneoptera</taxon>
        <taxon>Hemiptera</taxon>
        <taxon>Auchenorrhyncha</taxon>
        <taxon>Membracoidea</taxon>
        <taxon>Cicadellidae</taxon>
        <taxon>Cicadellinae</taxon>
        <taxon>Proconiini</taxon>
        <taxon>Cuerna</taxon>
    </lineage>
</organism>
<evidence type="ECO:0000259" key="2">
    <source>
        <dbReference type="Pfam" id="PF16013"/>
    </source>
</evidence>